<keyword evidence="5" id="KW-1185">Reference proteome</keyword>
<evidence type="ECO:0000259" key="3">
    <source>
        <dbReference type="Pfam" id="PF00294"/>
    </source>
</evidence>
<dbReference type="Pfam" id="PF00294">
    <property type="entry name" value="PfkB"/>
    <property type="match status" value="1"/>
</dbReference>
<evidence type="ECO:0000313" key="5">
    <source>
        <dbReference type="Proteomes" id="UP000242180"/>
    </source>
</evidence>
<dbReference type="GO" id="GO:0016301">
    <property type="term" value="F:kinase activity"/>
    <property type="evidence" value="ECO:0007669"/>
    <property type="project" value="UniProtKB-KW"/>
</dbReference>
<dbReference type="InterPro" id="IPR011611">
    <property type="entry name" value="PfkB_dom"/>
</dbReference>
<comment type="caution">
    <text evidence="4">The sequence shown here is derived from an EMBL/GenBank/DDBJ whole genome shotgun (WGS) entry which is preliminary data.</text>
</comment>
<dbReference type="PROSITE" id="PS00584">
    <property type="entry name" value="PFKB_KINASES_2"/>
    <property type="match status" value="1"/>
</dbReference>
<proteinExistence type="predicted"/>
<dbReference type="InterPro" id="IPR029056">
    <property type="entry name" value="Ribokinase-like"/>
</dbReference>
<dbReference type="AlphaFoldDB" id="A0A1X2HBF9"/>
<dbReference type="InParanoid" id="A0A1X2HBF9"/>
<evidence type="ECO:0000313" key="4">
    <source>
        <dbReference type="EMBL" id="ORY96123.1"/>
    </source>
</evidence>
<sequence length="316" mass="35161">MPKSCAVVLVGQIYLDTILHVPHFPHEDHKLRASCKENRRGGNGANTAEVLAQYSTGTVYLMSALSIQDKESPWLKELQAMGINTSLCLFRENATTPSSYIIHSEQSGTRTIISHTTIQDITLQEFKDLCSPVFADSETPLWFHFEGRNVDQALSQIDWLRSTSLSHDLTISVECEKPDRTNIDSLMAKGDFVFFSKLFAERRGYNHPIAFLRAVEAQCRRGSYRICTWGEKGAFAVNTENEAIHIEAKKVDHLVDSVGAGDTFIAGVILGFSQHCSSEKQVFVDALRIGCQLASAKVAQSGFRDLAKKCIIPMMK</sequence>
<dbReference type="EMBL" id="MCGN01000005">
    <property type="protein sequence ID" value="ORY96123.1"/>
    <property type="molecule type" value="Genomic_DNA"/>
</dbReference>
<dbReference type="PANTHER" id="PTHR42774">
    <property type="entry name" value="PHOSPHOTRANSFERASE SYSTEM TRANSPORT PROTEIN"/>
    <property type="match status" value="1"/>
</dbReference>
<evidence type="ECO:0000256" key="1">
    <source>
        <dbReference type="ARBA" id="ARBA00022679"/>
    </source>
</evidence>
<dbReference type="Gene3D" id="3.40.1190.20">
    <property type="match status" value="1"/>
</dbReference>
<reference evidence="4 5" key="1">
    <citation type="submission" date="2016-07" db="EMBL/GenBank/DDBJ databases">
        <title>Pervasive Adenine N6-methylation of Active Genes in Fungi.</title>
        <authorList>
            <consortium name="DOE Joint Genome Institute"/>
            <person name="Mondo S.J."/>
            <person name="Dannebaum R.O."/>
            <person name="Kuo R.C."/>
            <person name="Labutti K."/>
            <person name="Haridas S."/>
            <person name="Kuo A."/>
            <person name="Salamov A."/>
            <person name="Ahrendt S.R."/>
            <person name="Lipzen A."/>
            <person name="Sullivan W."/>
            <person name="Andreopoulos W.B."/>
            <person name="Clum A."/>
            <person name="Lindquist E."/>
            <person name="Daum C."/>
            <person name="Ramamoorthy G.K."/>
            <person name="Gryganskyi A."/>
            <person name="Culley D."/>
            <person name="Magnuson J.K."/>
            <person name="James T.Y."/>
            <person name="O'Malley M.A."/>
            <person name="Stajich J.E."/>
            <person name="Spatafora J.W."/>
            <person name="Visel A."/>
            <person name="Grigoriev I.V."/>
        </authorList>
    </citation>
    <scope>NUCLEOTIDE SEQUENCE [LARGE SCALE GENOMIC DNA]</scope>
    <source>
        <strain evidence="4 5">NRRL 2496</strain>
    </source>
</reference>
<name>A0A1X2HBF9_SYNRA</name>
<dbReference type="OrthoDB" id="204058at2759"/>
<keyword evidence="1" id="KW-0808">Transferase</keyword>
<feature type="domain" description="Carbohydrate kinase PfkB" evidence="3">
    <location>
        <begin position="7"/>
        <end position="305"/>
    </location>
</feature>
<dbReference type="SUPFAM" id="SSF53613">
    <property type="entry name" value="Ribokinase-like"/>
    <property type="match status" value="1"/>
</dbReference>
<dbReference type="OMA" id="CDYVVFS"/>
<dbReference type="Proteomes" id="UP000242180">
    <property type="component" value="Unassembled WGS sequence"/>
</dbReference>
<dbReference type="STRING" id="13706.A0A1X2HBF9"/>
<dbReference type="InterPro" id="IPR052562">
    <property type="entry name" value="Ketohexokinase-related"/>
</dbReference>
<accession>A0A1X2HBF9</accession>
<organism evidence="4 5">
    <name type="scientific">Syncephalastrum racemosum</name>
    <name type="common">Filamentous fungus</name>
    <dbReference type="NCBI Taxonomy" id="13706"/>
    <lineage>
        <taxon>Eukaryota</taxon>
        <taxon>Fungi</taxon>
        <taxon>Fungi incertae sedis</taxon>
        <taxon>Mucoromycota</taxon>
        <taxon>Mucoromycotina</taxon>
        <taxon>Mucoromycetes</taxon>
        <taxon>Mucorales</taxon>
        <taxon>Syncephalastraceae</taxon>
        <taxon>Syncephalastrum</taxon>
    </lineage>
</organism>
<gene>
    <name evidence="4" type="ORF">BCR43DRAFT_491099</name>
</gene>
<evidence type="ECO:0000256" key="2">
    <source>
        <dbReference type="ARBA" id="ARBA00022777"/>
    </source>
</evidence>
<protein>
    <submittedName>
        <fullName evidence="4">Ketohexokinase</fullName>
    </submittedName>
</protein>
<keyword evidence="2 4" id="KW-0418">Kinase</keyword>
<dbReference type="InterPro" id="IPR002173">
    <property type="entry name" value="Carboh/pur_kinase_PfkB_CS"/>
</dbReference>
<dbReference type="PANTHER" id="PTHR42774:SF3">
    <property type="entry name" value="KETOHEXOKINASE"/>
    <property type="match status" value="1"/>
</dbReference>